<organism evidence="2 3">
    <name type="scientific">Choiromyces venosus 120613-1</name>
    <dbReference type="NCBI Taxonomy" id="1336337"/>
    <lineage>
        <taxon>Eukaryota</taxon>
        <taxon>Fungi</taxon>
        <taxon>Dikarya</taxon>
        <taxon>Ascomycota</taxon>
        <taxon>Pezizomycotina</taxon>
        <taxon>Pezizomycetes</taxon>
        <taxon>Pezizales</taxon>
        <taxon>Tuberaceae</taxon>
        <taxon>Choiromyces</taxon>
    </lineage>
</organism>
<keyword evidence="1" id="KW-1133">Transmembrane helix</keyword>
<protein>
    <submittedName>
        <fullName evidence="2">Uncharacterized protein</fullName>
    </submittedName>
</protein>
<evidence type="ECO:0000256" key="1">
    <source>
        <dbReference type="SAM" id="Phobius"/>
    </source>
</evidence>
<reference evidence="2 3" key="1">
    <citation type="journal article" date="2018" name="Nat. Ecol. Evol.">
        <title>Pezizomycetes genomes reveal the molecular basis of ectomycorrhizal truffle lifestyle.</title>
        <authorList>
            <person name="Murat C."/>
            <person name="Payen T."/>
            <person name="Noel B."/>
            <person name="Kuo A."/>
            <person name="Morin E."/>
            <person name="Chen J."/>
            <person name="Kohler A."/>
            <person name="Krizsan K."/>
            <person name="Balestrini R."/>
            <person name="Da Silva C."/>
            <person name="Montanini B."/>
            <person name="Hainaut M."/>
            <person name="Levati E."/>
            <person name="Barry K.W."/>
            <person name="Belfiori B."/>
            <person name="Cichocki N."/>
            <person name="Clum A."/>
            <person name="Dockter R.B."/>
            <person name="Fauchery L."/>
            <person name="Guy J."/>
            <person name="Iotti M."/>
            <person name="Le Tacon F."/>
            <person name="Lindquist E.A."/>
            <person name="Lipzen A."/>
            <person name="Malagnac F."/>
            <person name="Mello A."/>
            <person name="Molinier V."/>
            <person name="Miyauchi S."/>
            <person name="Poulain J."/>
            <person name="Riccioni C."/>
            <person name="Rubini A."/>
            <person name="Sitrit Y."/>
            <person name="Splivallo R."/>
            <person name="Traeger S."/>
            <person name="Wang M."/>
            <person name="Zifcakova L."/>
            <person name="Wipf D."/>
            <person name="Zambonelli A."/>
            <person name="Paolocci F."/>
            <person name="Nowrousian M."/>
            <person name="Ottonello S."/>
            <person name="Baldrian P."/>
            <person name="Spatafora J.W."/>
            <person name="Henrissat B."/>
            <person name="Nagy L.G."/>
            <person name="Aury J.M."/>
            <person name="Wincker P."/>
            <person name="Grigoriev I.V."/>
            <person name="Bonfante P."/>
            <person name="Martin F.M."/>
        </authorList>
    </citation>
    <scope>NUCLEOTIDE SEQUENCE [LARGE SCALE GENOMIC DNA]</scope>
    <source>
        <strain evidence="2 3">120613-1</strain>
    </source>
</reference>
<gene>
    <name evidence="2" type="ORF">L873DRAFT_1121943</name>
</gene>
<dbReference type="AlphaFoldDB" id="A0A3N4JGS9"/>
<accession>A0A3N4JGS9</accession>
<keyword evidence="1" id="KW-0812">Transmembrane</keyword>
<feature type="transmembrane region" description="Helical" evidence="1">
    <location>
        <begin position="35"/>
        <end position="54"/>
    </location>
</feature>
<keyword evidence="3" id="KW-1185">Reference proteome</keyword>
<evidence type="ECO:0000313" key="2">
    <source>
        <dbReference type="EMBL" id="RPA97472.1"/>
    </source>
</evidence>
<evidence type="ECO:0000313" key="3">
    <source>
        <dbReference type="Proteomes" id="UP000276215"/>
    </source>
</evidence>
<dbReference type="Proteomes" id="UP000276215">
    <property type="component" value="Unassembled WGS sequence"/>
</dbReference>
<proteinExistence type="predicted"/>
<dbReference type="EMBL" id="ML120404">
    <property type="protein sequence ID" value="RPA97472.1"/>
    <property type="molecule type" value="Genomic_DNA"/>
</dbReference>
<keyword evidence="1" id="KW-0472">Membrane</keyword>
<sequence>MSASLTTNIILLATLTSRKLPTTPFCMHLCNSKSLFYWSFFHFLLVSFIIVVFFP</sequence>
<name>A0A3N4JGS9_9PEZI</name>